<evidence type="ECO:0000313" key="8">
    <source>
        <dbReference type="Proteomes" id="UP000821837"/>
    </source>
</evidence>
<dbReference type="InterPro" id="IPR036055">
    <property type="entry name" value="LDL_receptor-like_sf"/>
</dbReference>
<evidence type="ECO:0000256" key="5">
    <source>
        <dbReference type="SAM" id="Phobius"/>
    </source>
</evidence>
<keyword evidence="8" id="KW-1185">Reference proteome</keyword>
<keyword evidence="1 2" id="KW-1015">Disulfide bond</keyword>
<feature type="region of interest" description="Disordered" evidence="4">
    <location>
        <begin position="417"/>
        <end position="462"/>
    </location>
</feature>
<dbReference type="InterPro" id="IPR042333">
    <property type="entry name" value="LRAD2/Mig-13-like"/>
</dbReference>
<reference evidence="7" key="2">
    <citation type="submission" date="2021-09" db="EMBL/GenBank/DDBJ databases">
        <authorList>
            <person name="Jia N."/>
            <person name="Wang J."/>
            <person name="Shi W."/>
            <person name="Du L."/>
            <person name="Sun Y."/>
            <person name="Zhan W."/>
            <person name="Jiang J."/>
            <person name="Wang Q."/>
            <person name="Zhang B."/>
            <person name="Ji P."/>
            <person name="Sakyi L.B."/>
            <person name="Cui X."/>
            <person name="Yuan T."/>
            <person name="Jiang B."/>
            <person name="Yang W."/>
            <person name="Lam T.T.-Y."/>
            <person name="Chang Q."/>
            <person name="Ding S."/>
            <person name="Wang X."/>
            <person name="Zhu J."/>
            <person name="Ruan X."/>
            <person name="Zhao L."/>
            <person name="Wei J."/>
            <person name="Que T."/>
            <person name="Du C."/>
            <person name="Cheng J."/>
            <person name="Dai P."/>
            <person name="Han X."/>
            <person name="Huang E."/>
            <person name="Gao Y."/>
            <person name="Liu J."/>
            <person name="Shao H."/>
            <person name="Ye R."/>
            <person name="Li L."/>
            <person name="Wei W."/>
            <person name="Wang X."/>
            <person name="Wang C."/>
            <person name="Huo Q."/>
            <person name="Li W."/>
            <person name="Guo W."/>
            <person name="Chen H."/>
            <person name="Chen S."/>
            <person name="Zhou L."/>
            <person name="Zhou L."/>
            <person name="Ni X."/>
            <person name="Tian J."/>
            <person name="Zhou Y."/>
            <person name="Sheng Y."/>
            <person name="Liu T."/>
            <person name="Pan Y."/>
            <person name="Xia L."/>
            <person name="Li J."/>
            <person name="Zhao F."/>
            <person name="Cao W."/>
        </authorList>
    </citation>
    <scope>NUCLEOTIDE SEQUENCE</scope>
    <source>
        <strain evidence="7">Rsan-2018</strain>
        <tissue evidence="7">Larvae</tissue>
    </source>
</reference>
<feature type="compositionally biased region" description="Polar residues" evidence="4">
    <location>
        <begin position="439"/>
        <end position="448"/>
    </location>
</feature>
<dbReference type="SMART" id="SM00192">
    <property type="entry name" value="LDLa"/>
    <property type="match status" value="1"/>
</dbReference>
<dbReference type="Gene3D" id="4.10.400.10">
    <property type="entry name" value="Low-density Lipoprotein Receptor"/>
    <property type="match status" value="1"/>
</dbReference>
<feature type="transmembrane region" description="Helical" evidence="5">
    <location>
        <begin position="237"/>
        <end position="260"/>
    </location>
</feature>
<keyword evidence="5" id="KW-0472">Membrane</keyword>
<dbReference type="CDD" id="cd00112">
    <property type="entry name" value="LDLa"/>
    <property type="match status" value="1"/>
</dbReference>
<reference evidence="7" key="1">
    <citation type="journal article" date="2020" name="Cell">
        <title>Large-Scale Comparative Analyses of Tick Genomes Elucidate Their Genetic Diversity and Vector Capacities.</title>
        <authorList>
            <consortium name="Tick Genome and Microbiome Consortium (TIGMIC)"/>
            <person name="Jia N."/>
            <person name="Wang J."/>
            <person name="Shi W."/>
            <person name="Du L."/>
            <person name="Sun Y."/>
            <person name="Zhan W."/>
            <person name="Jiang J.F."/>
            <person name="Wang Q."/>
            <person name="Zhang B."/>
            <person name="Ji P."/>
            <person name="Bell-Sakyi L."/>
            <person name="Cui X.M."/>
            <person name="Yuan T.T."/>
            <person name="Jiang B.G."/>
            <person name="Yang W.F."/>
            <person name="Lam T.T."/>
            <person name="Chang Q.C."/>
            <person name="Ding S.J."/>
            <person name="Wang X.J."/>
            <person name="Zhu J.G."/>
            <person name="Ruan X.D."/>
            <person name="Zhao L."/>
            <person name="Wei J.T."/>
            <person name="Ye R.Z."/>
            <person name="Que T.C."/>
            <person name="Du C.H."/>
            <person name="Zhou Y.H."/>
            <person name="Cheng J.X."/>
            <person name="Dai P.F."/>
            <person name="Guo W.B."/>
            <person name="Han X.H."/>
            <person name="Huang E.J."/>
            <person name="Li L.F."/>
            <person name="Wei W."/>
            <person name="Gao Y.C."/>
            <person name="Liu J.Z."/>
            <person name="Shao H.Z."/>
            <person name="Wang X."/>
            <person name="Wang C.C."/>
            <person name="Yang T.C."/>
            <person name="Huo Q.B."/>
            <person name="Li W."/>
            <person name="Chen H.Y."/>
            <person name="Chen S.E."/>
            <person name="Zhou L.G."/>
            <person name="Ni X.B."/>
            <person name="Tian J.H."/>
            <person name="Sheng Y."/>
            <person name="Liu T."/>
            <person name="Pan Y.S."/>
            <person name="Xia L.Y."/>
            <person name="Li J."/>
            <person name="Zhao F."/>
            <person name="Cao W.C."/>
        </authorList>
    </citation>
    <scope>NUCLEOTIDE SEQUENCE</scope>
    <source>
        <strain evidence="7">Rsan-2018</strain>
    </source>
</reference>
<dbReference type="VEuPathDB" id="VectorBase:RSAN_049699"/>
<dbReference type="Proteomes" id="UP000821837">
    <property type="component" value="Unassembled WGS sequence"/>
</dbReference>
<feature type="coiled-coil region" evidence="3">
    <location>
        <begin position="462"/>
        <end position="489"/>
    </location>
</feature>
<evidence type="ECO:0008006" key="9">
    <source>
        <dbReference type="Google" id="ProtNLM"/>
    </source>
</evidence>
<evidence type="ECO:0000256" key="2">
    <source>
        <dbReference type="PROSITE-ProRule" id="PRU00124"/>
    </source>
</evidence>
<keyword evidence="6" id="KW-0732">Signal</keyword>
<evidence type="ECO:0000256" key="6">
    <source>
        <dbReference type="SAM" id="SignalP"/>
    </source>
</evidence>
<feature type="region of interest" description="Disordered" evidence="4">
    <location>
        <begin position="290"/>
        <end position="363"/>
    </location>
</feature>
<dbReference type="Pfam" id="PF00057">
    <property type="entry name" value="Ldl_recept_a"/>
    <property type="match status" value="1"/>
</dbReference>
<feature type="disulfide bond" evidence="2">
    <location>
        <begin position="213"/>
        <end position="228"/>
    </location>
</feature>
<feature type="disulfide bond" evidence="2">
    <location>
        <begin position="194"/>
        <end position="206"/>
    </location>
</feature>
<organism evidence="7 8">
    <name type="scientific">Rhipicephalus sanguineus</name>
    <name type="common">Brown dog tick</name>
    <name type="synonym">Ixodes sanguineus</name>
    <dbReference type="NCBI Taxonomy" id="34632"/>
    <lineage>
        <taxon>Eukaryota</taxon>
        <taxon>Metazoa</taxon>
        <taxon>Ecdysozoa</taxon>
        <taxon>Arthropoda</taxon>
        <taxon>Chelicerata</taxon>
        <taxon>Arachnida</taxon>
        <taxon>Acari</taxon>
        <taxon>Parasitiformes</taxon>
        <taxon>Ixodida</taxon>
        <taxon>Ixodoidea</taxon>
        <taxon>Ixodidae</taxon>
        <taxon>Rhipicephalinae</taxon>
        <taxon>Rhipicephalus</taxon>
        <taxon>Rhipicephalus</taxon>
    </lineage>
</organism>
<dbReference type="PROSITE" id="PS01209">
    <property type="entry name" value="LDLRA_1"/>
    <property type="match status" value="1"/>
</dbReference>
<evidence type="ECO:0000256" key="4">
    <source>
        <dbReference type="SAM" id="MobiDB-lite"/>
    </source>
</evidence>
<evidence type="ECO:0000256" key="3">
    <source>
        <dbReference type="SAM" id="Coils"/>
    </source>
</evidence>
<dbReference type="PROSITE" id="PS50068">
    <property type="entry name" value="LDLRA_2"/>
    <property type="match status" value="1"/>
</dbReference>
<gene>
    <name evidence="7" type="ORF">HPB52_001040</name>
</gene>
<feature type="chain" id="PRO_5039710136" description="CUB domain-containing protein" evidence="6">
    <location>
        <begin position="22"/>
        <end position="654"/>
    </location>
</feature>
<dbReference type="AlphaFoldDB" id="A0A9D4SX80"/>
<accession>A0A9D4SX80</accession>
<dbReference type="SUPFAM" id="SSF57424">
    <property type="entry name" value="LDL receptor-like module"/>
    <property type="match status" value="1"/>
</dbReference>
<feature type="compositionally biased region" description="Acidic residues" evidence="4">
    <location>
        <begin position="428"/>
        <end position="437"/>
    </location>
</feature>
<keyword evidence="5" id="KW-0812">Transmembrane</keyword>
<dbReference type="PANTHER" id="PTHR24652:SF69">
    <property type="entry name" value="CUB DOMAIN-CONTAINING PROTEIN"/>
    <property type="match status" value="1"/>
</dbReference>
<feature type="signal peptide" evidence="6">
    <location>
        <begin position="1"/>
        <end position="21"/>
    </location>
</feature>
<name>A0A9D4SX80_RHISA</name>
<proteinExistence type="predicted"/>
<comment type="caution">
    <text evidence="7">The sequence shown here is derived from an EMBL/GenBank/DDBJ whole genome shotgun (WGS) entry which is preliminary data.</text>
</comment>
<dbReference type="PANTHER" id="PTHR24652">
    <property type="entry name" value="LOW-DENSITY LIPOPROTEIN RECEPTOR CLASS A DOMAIN-CONTAINING PROTEIN 2"/>
    <property type="match status" value="1"/>
</dbReference>
<dbReference type="InterPro" id="IPR002172">
    <property type="entry name" value="LDrepeatLR_classA_rpt"/>
</dbReference>
<protein>
    <recommendedName>
        <fullName evidence="9">CUB domain-containing protein</fullName>
    </recommendedName>
</protein>
<feature type="disulfide bond" evidence="2">
    <location>
        <begin position="201"/>
        <end position="219"/>
    </location>
</feature>
<keyword evidence="5" id="KW-1133">Transmembrane helix</keyword>
<sequence length="654" mass="70598">MGSSRLLAALLACFSYLVTPAAYPGNRPQGDFLSQRVINGSQRNAVKPTYTLSYRELYLEEACGGLAAKAQRSHYLSLRDHKASMAIYSHRSGVLPRSVSKCRIQIQTESHARLTISFVKLDTIEQPFICYMYLKIYMTDKPDLVCGRQTSGKSISTTTSQMTLEWVINNGGEKPGRIEMILTSYKDSDLSGNCESGMYACSNRHCIWSGFVCDGVNNCGDGSDERLCIGGRQDHTLILAIVVLVALFAVGTGIVFQIAYNRYSGRRANEIYQPSCLLCGGGHKTGAPGCAGRFRKPIKSGSPRGSKPKTAGGHKQPPMPKTSPKKAPAAKSNKPEPKKAHTGPSTNAKPGTPSKPPVLMVKDFPPLTPVQAQVSCWAGAVSGPSPSPSPTETALQQQIEELRRQNRFLARKIQELEAKQVGSSEPEQGAEVEDGDDGSSVTSDLTSVSRRDADTVVGSVSATGATGRLESLERKTEQLEERMAALPDQIMSAVRASFQDMFTAALTQALPEIVAQVSDSVLKAVQPWVSTQIKNTTQCDSPQLKRKTASRQAVDEDFSGLAPGGPVRPPMAAAPAPGPGRLHWGYHYEQARGRKLAGLISTLRLTLLTDPAYPTRMGNSVTRDTCPDLTLDIQTQYIVGPNLDQPGVVHVPKP</sequence>
<keyword evidence="3" id="KW-0175">Coiled coil</keyword>
<dbReference type="EMBL" id="JABSTV010001250">
    <property type="protein sequence ID" value="KAH7955490.1"/>
    <property type="molecule type" value="Genomic_DNA"/>
</dbReference>
<evidence type="ECO:0000256" key="1">
    <source>
        <dbReference type="ARBA" id="ARBA00023157"/>
    </source>
</evidence>
<dbReference type="InterPro" id="IPR023415">
    <property type="entry name" value="LDLR_class-A_CS"/>
</dbReference>
<evidence type="ECO:0000313" key="7">
    <source>
        <dbReference type="EMBL" id="KAH7955490.1"/>
    </source>
</evidence>